<evidence type="ECO:0008006" key="6">
    <source>
        <dbReference type="Google" id="ProtNLM"/>
    </source>
</evidence>
<dbReference type="KEGG" id="tid:Thein_1009"/>
<dbReference type="EMBL" id="CP002683">
    <property type="protein sequence ID" value="AEH44881.1"/>
    <property type="molecule type" value="Genomic_DNA"/>
</dbReference>
<dbReference type="InterPro" id="IPR008969">
    <property type="entry name" value="CarboxyPept-like_regulatory"/>
</dbReference>
<evidence type="ECO:0000313" key="4">
    <source>
        <dbReference type="EMBL" id="AEH44881.1"/>
    </source>
</evidence>
<dbReference type="RefSeq" id="WP_013907623.1">
    <property type="nucleotide sequence ID" value="NC_015681.1"/>
</dbReference>
<feature type="compositionally biased region" description="Low complexity" evidence="1">
    <location>
        <begin position="109"/>
        <end position="127"/>
    </location>
</feature>
<keyword evidence="3" id="KW-0732">Signal</keyword>
<reference evidence="4 5" key="2">
    <citation type="journal article" date="2012" name="Stand. Genomic Sci.">
        <title>Complete genome sequence of the thermophilic sulfate-reducing ocean bacterium Thermodesulfatator indicus type strain (CIR29812(T)).</title>
        <authorList>
            <person name="Anderson I."/>
            <person name="Saunders E."/>
            <person name="Lapidus A."/>
            <person name="Nolan M."/>
            <person name="Lucas S."/>
            <person name="Tice H."/>
            <person name="Del Rio T.G."/>
            <person name="Cheng J.F."/>
            <person name="Han C."/>
            <person name="Tapia R."/>
            <person name="Goodwin L.A."/>
            <person name="Pitluck S."/>
            <person name="Liolios K."/>
            <person name="Mavromatis K."/>
            <person name="Pagani I."/>
            <person name="Ivanova N."/>
            <person name="Mikhailova N."/>
            <person name="Pati A."/>
            <person name="Chen A."/>
            <person name="Palaniappan K."/>
            <person name="Land M."/>
            <person name="Hauser L."/>
            <person name="Jeffries C.D."/>
            <person name="Chang Y.J."/>
            <person name="Brambilla E.M."/>
            <person name="Rohde M."/>
            <person name="Spring S."/>
            <person name="Goker M."/>
            <person name="Detter J.C."/>
            <person name="Woyke T."/>
            <person name="Bristow J."/>
            <person name="Eisen J.A."/>
            <person name="Markowitz V."/>
            <person name="Hugenholtz P."/>
            <person name="Kyrpides N.C."/>
            <person name="Klenk H.P."/>
        </authorList>
    </citation>
    <scope>NUCLEOTIDE SEQUENCE [LARGE SCALE GENOMIC DNA]</scope>
    <source>
        <strain evidence="5">DSM 15286 / JCM 11887 / CIR29812</strain>
    </source>
</reference>
<dbReference type="OrthoDB" id="9795418at2"/>
<dbReference type="PaxDb" id="667014-Thein_1009"/>
<sequence>MKRFFIGPVIICCLLIASQALAHKISIFAYTEDNSIQGEVYFNDGSPAKNTRVTLHPVEGDKVLAETKTDKDGTFKLPIPKGVKEVRVVAWAEMGHRAEMKLKLGQENTETAPSEPAPEAKAEPTSAQVSPTVAATSISEEQLRKIIREEVRKEIAPIKNMIQELAREAEKPSVGEIFGGIGYIFGLFGIWAWFQARRR</sequence>
<keyword evidence="2" id="KW-0812">Transmembrane</keyword>
<dbReference type="STRING" id="667014.Thein_1009"/>
<proteinExistence type="predicted"/>
<keyword evidence="5" id="KW-1185">Reference proteome</keyword>
<dbReference type="Proteomes" id="UP000006793">
    <property type="component" value="Chromosome"/>
</dbReference>
<dbReference type="AlphaFoldDB" id="F8ADK7"/>
<feature type="transmembrane region" description="Helical" evidence="2">
    <location>
        <begin position="177"/>
        <end position="194"/>
    </location>
</feature>
<evidence type="ECO:0000256" key="3">
    <source>
        <dbReference type="SAM" id="SignalP"/>
    </source>
</evidence>
<reference evidence="5" key="1">
    <citation type="submission" date="2011-04" db="EMBL/GenBank/DDBJ databases">
        <title>The complete genome of Thermodesulfatator indicus DSM 15286.</title>
        <authorList>
            <person name="Lucas S."/>
            <person name="Copeland A."/>
            <person name="Lapidus A."/>
            <person name="Bruce D."/>
            <person name="Goodwin L."/>
            <person name="Pitluck S."/>
            <person name="Peters L."/>
            <person name="Kyrpides N."/>
            <person name="Mavromatis K."/>
            <person name="Pagani I."/>
            <person name="Ivanova N."/>
            <person name="Saunders L."/>
            <person name="Detter J.C."/>
            <person name="Tapia R."/>
            <person name="Han C."/>
            <person name="Land M."/>
            <person name="Hauser L."/>
            <person name="Markowitz V."/>
            <person name="Cheng J.-F."/>
            <person name="Hugenholtz P."/>
            <person name="Woyke T."/>
            <person name="Wu D."/>
            <person name="Spring S."/>
            <person name="Schroeder M."/>
            <person name="Brambilla E."/>
            <person name="Klenk H.-P."/>
            <person name="Eisen J.A."/>
        </authorList>
    </citation>
    <scope>NUCLEOTIDE SEQUENCE [LARGE SCALE GENOMIC DNA]</scope>
    <source>
        <strain evidence="5">DSM 15286 / JCM 11887 / CIR29812</strain>
    </source>
</reference>
<organism evidence="4 5">
    <name type="scientific">Thermodesulfatator indicus (strain DSM 15286 / JCM 11887 / CIR29812)</name>
    <dbReference type="NCBI Taxonomy" id="667014"/>
    <lineage>
        <taxon>Bacteria</taxon>
        <taxon>Pseudomonadati</taxon>
        <taxon>Thermodesulfobacteriota</taxon>
        <taxon>Thermodesulfobacteria</taxon>
        <taxon>Thermodesulfobacteriales</taxon>
        <taxon>Thermodesulfatatoraceae</taxon>
        <taxon>Thermodesulfatator</taxon>
    </lineage>
</organism>
<accession>F8ADK7</accession>
<keyword evidence="2" id="KW-0472">Membrane</keyword>
<dbReference type="HOGENOM" id="CLU_083845_1_0_0"/>
<dbReference type="PATRIC" id="fig|667014.3.peg.1036"/>
<dbReference type="InParanoid" id="F8ADK7"/>
<protein>
    <recommendedName>
        <fullName evidence="6">Nickel transport protein</fullName>
    </recommendedName>
</protein>
<evidence type="ECO:0000313" key="5">
    <source>
        <dbReference type="Proteomes" id="UP000006793"/>
    </source>
</evidence>
<evidence type="ECO:0000256" key="1">
    <source>
        <dbReference type="SAM" id="MobiDB-lite"/>
    </source>
</evidence>
<feature type="signal peptide" evidence="3">
    <location>
        <begin position="1"/>
        <end position="22"/>
    </location>
</feature>
<keyword evidence="2" id="KW-1133">Transmembrane helix</keyword>
<gene>
    <name evidence="4" type="ordered locus">Thein_1009</name>
</gene>
<dbReference type="eggNOG" id="COG2373">
    <property type="taxonomic scope" value="Bacteria"/>
</dbReference>
<feature type="chain" id="PRO_5003367309" description="Nickel transport protein" evidence="3">
    <location>
        <begin position="23"/>
        <end position="199"/>
    </location>
</feature>
<evidence type="ECO:0000256" key="2">
    <source>
        <dbReference type="SAM" id="Phobius"/>
    </source>
</evidence>
<dbReference type="SUPFAM" id="SSF49464">
    <property type="entry name" value="Carboxypeptidase regulatory domain-like"/>
    <property type="match status" value="1"/>
</dbReference>
<name>F8ADK7_THEID</name>
<feature type="region of interest" description="Disordered" evidence="1">
    <location>
        <begin position="104"/>
        <end position="134"/>
    </location>
</feature>